<dbReference type="InterPro" id="IPR013083">
    <property type="entry name" value="Znf_RING/FYVE/PHD"/>
</dbReference>
<comment type="caution">
    <text evidence="12">The sequence shown here is derived from an EMBL/GenBank/DDBJ whole genome shotgun (WGS) entry which is preliminary data.</text>
</comment>
<evidence type="ECO:0000256" key="4">
    <source>
        <dbReference type="ARBA" id="ARBA00022692"/>
    </source>
</evidence>
<evidence type="ECO:0000313" key="12">
    <source>
        <dbReference type="EMBL" id="MTD15806.1"/>
    </source>
</evidence>
<keyword evidence="10" id="KW-0050">Antiport</keyword>
<proteinExistence type="inferred from homology"/>
<comment type="similarity">
    <text evidence="10">Belongs to the monovalent cation:proton antiporter 1 (CPA1) transporter (TC 2.A.36) family.</text>
</comment>
<keyword evidence="5 10" id="KW-1133">Transmembrane helix</keyword>
<dbReference type="Proteomes" id="UP000460221">
    <property type="component" value="Unassembled WGS sequence"/>
</dbReference>
<feature type="transmembrane region" description="Helical" evidence="10">
    <location>
        <begin position="6"/>
        <end position="21"/>
    </location>
</feature>
<dbReference type="Pfam" id="PF02148">
    <property type="entry name" value="zf-UBP"/>
    <property type="match status" value="1"/>
</dbReference>
<feature type="transmembrane region" description="Helical" evidence="10">
    <location>
        <begin position="28"/>
        <end position="46"/>
    </location>
</feature>
<reference evidence="12 13" key="1">
    <citation type="submission" date="2019-11" db="EMBL/GenBank/DDBJ databases">
        <authorList>
            <person name="Jiang L.-Q."/>
        </authorList>
    </citation>
    <scope>NUCLEOTIDE SEQUENCE [LARGE SCALE GENOMIC DNA]</scope>
    <source>
        <strain evidence="12 13">YIM 132087</strain>
    </source>
</reference>
<dbReference type="EMBL" id="WLYK01000008">
    <property type="protein sequence ID" value="MTD15806.1"/>
    <property type="molecule type" value="Genomic_DNA"/>
</dbReference>
<dbReference type="InterPro" id="IPR018422">
    <property type="entry name" value="Cation/H_exchanger_CPA1"/>
</dbReference>
<comment type="caution">
    <text evidence="10">Lacks conserved residue(s) required for the propagation of feature annotation.</text>
</comment>
<gene>
    <name evidence="12" type="ORF">GIS00_17870</name>
</gene>
<accession>A0A7K1FNT7</accession>
<organism evidence="12 13">
    <name type="scientific">Nakamurella alba</name>
    <dbReference type="NCBI Taxonomy" id="2665158"/>
    <lineage>
        <taxon>Bacteria</taxon>
        <taxon>Bacillati</taxon>
        <taxon>Actinomycetota</taxon>
        <taxon>Actinomycetes</taxon>
        <taxon>Nakamurellales</taxon>
        <taxon>Nakamurellaceae</taxon>
        <taxon>Nakamurella</taxon>
    </lineage>
</organism>
<feature type="transmembrane region" description="Helical" evidence="10">
    <location>
        <begin position="178"/>
        <end position="199"/>
    </location>
</feature>
<dbReference type="GO" id="GO:0005886">
    <property type="term" value="C:plasma membrane"/>
    <property type="evidence" value="ECO:0007669"/>
    <property type="project" value="UniProtKB-SubCell"/>
</dbReference>
<dbReference type="Gene3D" id="3.30.40.10">
    <property type="entry name" value="Zinc/RING finger domain, C3HC4 (zinc finger)"/>
    <property type="match status" value="1"/>
</dbReference>
<comment type="function">
    <text evidence="10">Na(+)/H(+) antiporter that extrudes sodium in exchange for external protons.</text>
</comment>
<evidence type="ECO:0000256" key="8">
    <source>
        <dbReference type="ARBA" id="ARBA00023136"/>
    </source>
</evidence>
<keyword evidence="13" id="KW-1185">Reference proteome</keyword>
<evidence type="ECO:0000256" key="10">
    <source>
        <dbReference type="RuleBase" id="RU366002"/>
    </source>
</evidence>
<evidence type="ECO:0000313" key="13">
    <source>
        <dbReference type="Proteomes" id="UP000460221"/>
    </source>
</evidence>
<feature type="transmembrane region" description="Helical" evidence="10">
    <location>
        <begin position="336"/>
        <end position="359"/>
    </location>
</feature>
<keyword evidence="4 10" id="KW-0812">Transmembrane</keyword>
<feature type="transmembrane region" description="Helical" evidence="10">
    <location>
        <begin position="52"/>
        <end position="71"/>
    </location>
</feature>
<evidence type="ECO:0000256" key="7">
    <source>
        <dbReference type="ARBA" id="ARBA00023065"/>
    </source>
</evidence>
<evidence type="ECO:0000256" key="6">
    <source>
        <dbReference type="ARBA" id="ARBA00023053"/>
    </source>
</evidence>
<dbReference type="AlphaFoldDB" id="A0A7K1FNT7"/>
<evidence type="ECO:0000256" key="5">
    <source>
        <dbReference type="ARBA" id="ARBA00022989"/>
    </source>
</evidence>
<dbReference type="RefSeq" id="WP_154769832.1">
    <property type="nucleotide sequence ID" value="NZ_WLYK01000008.1"/>
</dbReference>
<evidence type="ECO:0000259" key="11">
    <source>
        <dbReference type="PROSITE" id="PS50271"/>
    </source>
</evidence>
<dbReference type="PANTHER" id="PTHR10110">
    <property type="entry name" value="SODIUM/HYDROGEN EXCHANGER"/>
    <property type="match status" value="1"/>
</dbReference>
<keyword evidence="2 10" id="KW-0813">Transport</keyword>
<dbReference type="GO" id="GO:0015386">
    <property type="term" value="F:potassium:proton antiporter activity"/>
    <property type="evidence" value="ECO:0007669"/>
    <property type="project" value="TreeGrafter"/>
</dbReference>
<dbReference type="NCBIfam" id="TIGR00831">
    <property type="entry name" value="a_cpa1"/>
    <property type="match status" value="1"/>
</dbReference>
<feature type="transmembrane region" description="Helical" evidence="10">
    <location>
        <begin position="371"/>
        <end position="392"/>
    </location>
</feature>
<feature type="transmembrane region" description="Helical" evidence="10">
    <location>
        <begin position="152"/>
        <end position="172"/>
    </location>
</feature>
<dbReference type="GO" id="GO:0015385">
    <property type="term" value="F:sodium:proton antiporter activity"/>
    <property type="evidence" value="ECO:0007669"/>
    <property type="project" value="InterPro"/>
</dbReference>
<keyword evidence="7 10" id="KW-0406">Ion transport</keyword>
<comment type="subcellular location">
    <subcellularLocation>
        <location evidence="1 10">Cell membrane</location>
        <topology evidence="1 10">Multi-pass membrane protein</topology>
    </subcellularLocation>
</comment>
<dbReference type="SMART" id="SM00290">
    <property type="entry name" value="ZnF_UBP"/>
    <property type="match status" value="1"/>
</dbReference>
<evidence type="ECO:0000256" key="3">
    <source>
        <dbReference type="ARBA" id="ARBA00022475"/>
    </source>
</evidence>
<dbReference type="InterPro" id="IPR001607">
    <property type="entry name" value="Znf_UBP"/>
</dbReference>
<keyword evidence="6 10" id="KW-0915">Sodium</keyword>
<protein>
    <submittedName>
        <fullName evidence="12">Na+/H+ antiporter</fullName>
    </submittedName>
</protein>
<feature type="transmembrane region" description="Helical" evidence="10">
    <location>
        <begin position="298"/>
        <end position="324"/>
    </location>
</feature>
<feature type="transmembrane region" description="Helical" evidence="10">
    <location>
        <begin position="83"/>
        <end position="104"/>
    </location>
</feature>
<dbReference type="InterPro" id="IPR006153">
    <property type="entry name" value="Cation/H_exchanger_TM"/>
</dbReference>
<feature type="domain" description="UBP-type" evidence="11">
    <location>
        <begin position="532"/>
        <end position="616"/>
    </location>
</feature>
<evidence type="ECO:0000256" key="2">
    <source>
        <dbReference type="ARBA" id="ARBA00022448"/>
    </source>
</evidence>
<dbReference type="InterPro" id="IPR004705">
    <property type="entry name" value="Cation/H_exchanger_CPA1_bac"/>
</dbReference>
<dbReference type="GO" id="GO:0051453">
    <property type="term" value="P:regulation of intracellular pH"/>
    <property type="evidence" value="ECO:0007669"/>
    <property type="project" value="TreeGrafter"/>
</dbReference>
<dbReference type="GO" id="GO:0008270">
    <property type="term" value="F:zinc ion binding"/>
    <property type="evidence" value="ECO:0007669"/>
    <property type="project" value="InterPro"/>
</dbReference>
<feature type="transmembrane region" description="Helical" evidence="10">
    <location>
        <begin position="110"/>
        <end position="131"/>
    </location>
</feature>
<dbReference type="Gene3D" id="6.10.140.1330">
    <property type="match status" value="1"/>
</dbReference>
<dbReference type="PANTHER" id="PTHR10110:SF86">
    <property type="entry name" value="SODIUM_HYDROGEN EXCHANGER 7"/>
    <property type="match status" value="1"/>
</dbReference>
<evidence type="ECO:0000256" key="1">
    <source>
        <dbReference type="ARBA" id="ARBA00004651"/>
    </source>
</evidence>
<dbReference type="PROSITE" id="PS50271">
    <property type="entry name" value="ZF_UBP"/>
    <property type="match status" value="1"/>
</dbReference>
<name>A0A7K1FNT7_9ACTN</name>
<dbReference type="Pfam" id="PF00999">
    <property type="entry name" value="Na_H_Exchanger"/>
    <property type="match status" value="1"/>
</dbReference>
<keyword evidence="3 10" id="KW-1003">Cell membrane</keyword>
<dbReference type="GO" id="GO:0098719">
    <property type="term" value="P:sodium ion import across plasma membrane"/>
    <property type="evidence" value="ECO:0007669"/>
    <property type="project" value="TreeGrafter"/>
</dbReference>
<sequence length="616" mass="65863">MHSAIIILEVAATVLAVTALCRRLRLPAPLVLVVVGIGLSYIGPSVELTPELVLLGFLPPLLYAAAIRTSLIDIRANLRTIGLLAVGLVLFTMVCVGVLTAWLLPVPLAAALAFGAVIAPPDAVAATAVARRIGLPRQVVTVLEGESLLNDATALVALRTAGLAMAGTVTVGSVGLDFLRAAGGGAVIGLAVAFLISLLRKRLTDTVSDTSLSFMAPFLAYIPAEEVEASGVIAVVIAGLILGHKAPVIQDAQSRLSERINWNTIQFILENTVFLLLGMQLRSILEAVAEDDLSAGTTVLFCVVALVAAMVVRPVWVFLLGYLLPRRFTGLGTSSWKQLTIVSWAGMRGVVTIAAAFLLPENTPHRPTLVLGAFVVTAGTLLVQGLTLPALARSLHVRGPDRREDVLQQASVMQAAVAAGVKELENVRRPEDSDEVIRRLCDLALSRPNRLWERLGGSESEPPSAQYRRLRLAMLAAERAEVLRIRDEAQVDQEILSTVLATLDVEESIMTVYEERIAGDATELTTPEPAAGDCEHLTAAVDCAVPKTPEGCPDCVREGTVTVHLRMCLECGNIGCCDSSTGRHAERHFHESGHPVMRSFEPGESWRWCYVDEILG</sequence>
<dbReference type="SUPFAM" id="SSF57850">
    <property type="entry name" value="RING/U-box"/>
    <property type="match status" value="1"/>
</dbReference>
<evidence type="ECO:0000256" key="9">
    <source>
        <dbReference type="ARBA" id="ARBA00023201"/>
    </source>
</evidence>
<keyword evidence="9 10" id="KW-0739">Sodium transport</keyword>
<keyword evidence="8 10" id="KW-0472">Membrane</keyword>